<organism evidence="2 3">
    <name type="scientific">Mycovorax composti</name>
    <dbReference type="NCBI Taxonomy" id="2962693"/>
    <lineage>
        <taxon>Bacteria</taxon>
        <taxon>Pseudomonadati</taxon>
        <taxon>Bacteroidota</taxon>
        <taxon>Chitinophagia</taxon>
        <taxon>Chitinophagales</taxon>
        <taxon>Chitinophagaceae</taxon>
        <taxon>Mycovorax</taxon>
    </lineage>
</organism>
<dbReference type="InterPro" id="IPR019619">
    <property type="entry name" value="DUF2490"/>
</dbReference>
<evidence type="ECO:0000256" key="1">
    <source>
        <dbReference type="SAM" id="SignalP"/>
    </source>
</evidence>
<evidence type="ECO:0000313" key="3">
    <source>
        <dbReference type="Proteomes" id="UP001321305"/>
    </source>
</evidence>
<dbReference type="Pfam" id="PF10677">
    <property type="entry name" value="DUF2490"/>
    <property type="match status" value="1"/>
</dbReference>
<name>A0ABZ2EMS5_9BACT</name>
<dbReference type="EMBL" id="CP144143">
    <property type="protein sequence ID" value="WWC84513.1"/>
    <property type="molecule type" value="Genomic_DNA"/>
</dbReference>
<dbReference type="Proteomes" id="UP001321305">
    <property type="component" value="Chromosome"/>
</dbReference>
<gene>
    <name evidence="2" type="ORF">PIECOFPK_02252</name>
</gene>
<feature type="chain" id="PRO_5045191703" description="DUF2490 domain-containing protein" evidence="1">
    <location>
        <begin position="23"/>
        <end position="249"/>
    </location>
</feature>
<feature type="signal peptide" evidence="1">
    <location>
        <begin position="1"/>
        <end position="22"/>
    </location>
</feature>
<dbReference type="RefSeq" id="WP_409965899.1">
    <property type="nucleotide sequence ID" value="NZ_CP144143.1"/>
</dbReference>
<evidence type="ECO:0008006" key="4">
    <source>
        <dbReference type="Google" id="ProtNLM"/>
    </source>
</evidence>
<sequence length="249" mass="29784">MDWFKKLLITAIWISIAQTLQAQQHYNAWFRGTLSVPVGKKFKIDTEFQHRRQNGFENKNMFDKNLMFTLRSWVHYQHKEDIKFSFSPFAYFSHYRIIQNKTDETVTPNNEIRFSAAVELQHEIFKKLYVIDRNALEYRIFSNSQSDITRLRTRFGVRYEFTEHIKLTVFDELFFNVAGTPIEHVFDHDRIGLNLEYKVLPNLKFDIGYIHLTRLPMTSTTKLHENNIFLNLTYQLHKRIKTTKAHAIG</sequence>
<keyword evidence="3" id="KW-1185">Reference proteome</keyword>
<reference evidence="3" key="1">
    <citation type="submission" date="2024-01" db="EMBL/GenBank/DDBJ databases">
        <title>Mycovorax composti gen. nov. sp. nov., a member of the family Chitinophagaceae isolated from button mushroom compost.</title>
        <authorList>
            <person name="Thai M."/>
            <person name="Bell T.L."/>
            <person name="Kertesz M.A."/>
        </authorList>
    </citation>
    <scope>NUCLEOTIDE SEQUENCE [LARGE SCALE GENOMIC DNA]</scope>
    <source>
        <strain evidence="3">C216</strain>
    </source>
</reference>
<keyword evidence="1" id="KW-0732">Signal</keyword>
<evidence type="ECO:0000313" key="2">
    <source>
        <dbReference type="EMBL" id="WWC84513.1"/>
    </source>
</evidence>
<protein>
    <recommendedName>
        <fullName evidence="4">DUF2490 domain-containing protein</fullName>
    </recommendedName>
</protein>
<accession>A0ABZ2EMS5</accession>
<proteinExistence type="predicted"/>